<organism evidence="1 2">
    <name type="scientific">Haloarcula terrestris</name>
    <dbReference type="NCBI Taxonomy" id="2950533"/>
    <lineage>
        <taxon>Archaea</taxon>
        <taxon>Methanobacteriati</taxon>
        <taxon>Methanobacteriota</taxon>
        <taxon>Stenosarchaea group</taxon>
        <taxon>Halobacteria</taxon>
        <taxon>Halobacteriales</taxon>
        <taxon>Haloarculaceae</taxon>
        <taxon>Haloarcula</taxon>
    </lineage>
</organism>
<sequence>MAMIERESWCREERQRVTAALARARFWRSIEPHKVGFWDAVDETLLTYYPDCRYKRNAQATLDDFRGGDI</sequence>
<dbReference type="AlphaFoldDB" id="A0AAE4F262"/>
<name>A0AAE4F262_9EURY</name>
<proteinExistence type="predicted"/>
<protein>
    <submittedName>
        <fullName evidence="1">Uncharacterized protein</fullName>
    </submittedName>
</protein>
<comment type="caution">
    <text evidence="1">The sequence shown here is derived from an EMBL/GenBank/DDBJ whole genome shotgun (WGS) entry which is preliminary data.</text>
</comment>
<gene>
    <name evidence="1" type="ORF">NDI54_20645</name>
</gene>
<dbReference type="RefSeq" id="WP_310898243.1">
    <property type="nucleotide sequence ID" value="NZ_JAMQOM010000023.1"/>
</dbReference>
<dbReference type="Proteomes" id="UP001253439">
    <property type="component" value="Unassembled WGS sequence"/>
</dbReference>
<dbReference type="EMBL" id="JAMQOM010000023">
    <property type="protein sequence ID" value="MDS0223754.1"/>
    <property type="molecule type" value="Genomic_DNA"/>
</dbReference>
<keyword evidence="2" id="KW-1185">Reference proteome</keyword>
<evidence type="ECO:0000313" key="2">
    <source>
        <dbReference type="Proteomes" id="UP001253439"/>
    </source>
</evidence>
<evidence type="ECO:0000313" key="1">
    <source>
        <dbReference type="EMBL" id="MDS0223754.1"/>
    </source>
</evidence>
<reference evidence="1 2" key="1">
    <citation type="submission" date="2022-06" db="EMBL/GenBank/DDBJ databases">
        <title>Haloarcula sp. a new haloarchaeum isolate from saline soil.</title>
        <authorList>
            <person name="Strakova D."/>
            <person name="Galisteo C."/>
            <person name="Sanchez-Porro C."/>
            <person name="Ventosa A."/>
        </authorList>
    </citation>
    <scope>NUCLEOTIDE SEQUENCE [LARGE SCALE GENOMIC DNA]</scope>
    <source>
        <strain evidence="1 2">S1AR25-5A</strain>
    </source>
</reference>
<accession>A0AAE4F262</accession>